<accession>A0A4Z2G5V8</accession>
<evidence type="ECO:0000313" key="2">
    <source>
        <dbReference type="EMBL" id="TNN48154.1"/>
    </source>
</evidence>
<dbReference type="EMBL" id="SRLO01000709">
    <property type="protein sequence ID" value="TNN48154.1"/>
    <property type="molecule type" value="Genomic_DNA"/>
</dbReference>
<protein>
    <submittedName>
        <fullName evidence="2">Uncharacterized protein</fullName>
    </submittedName>
</protein>
<gene>
    <name evidence="2" type="ORF">EYF80_041672</name>
</gene>
<sequence length="59" mass="6401">MAKSHPRSEAAKYRISGDGGLTTNQPAVVRLKLGGRCWTELTGETQPTGRKKLSIKVYG</sequence>
<keyword evidence="3" id="KW-1185">Reference proteome</keyword>
<dbReference type="Proteomes" id="UP000314294">
    <property type="component" value="Unassembled WGS sequence"/>
</dbReference>
<name>A0A4Z2G5V8_9TELE</name>
<dbReference type="AlphaFoldDB" id="A0A4Z2G5V8"/>
<proteinExistence type="predicted"/>
<comment type="caution">
    <text evidence="2">The sequence shown here is derived from an EMBL/GenBank/DDBJ whole genome shotgun (WGS) entry which is preliminary data.</text>
</comment>
<reference evidence="2 3" key="1">
    <citation type="submission" date="2019-03" db="EMBL/GenBank/DDBJ databases">
        <title>First draft genome of Liparis tanakae, snailfish: a comprehensive survey of snailfish specific genes.</title>
        <authorList>
            <person name="Kim W."/>
            <person name="Song I."/>
            <person name="Jeong J.-H."/>
            <person name="Kim D."/>
            <person name="Kim S."/>
            <person name="Ryu S."/>
            <person name="Song J.Y."/>
            <person name="Lee S.K."/>
        </authorList>
    </citation>
    <scope>NUCLEOTIDE SEQUENCE [LARGE SCALE GENOMIC DNA]</scope>
    <source>
        <tissue evidence="2">Muscle</tissue>
    </source>
</reference>
<feature type="region of interest" description="Disordered" evidence="1">
    <location>
        <begin position="1"/>
        <end position="24"/>
    </location>
</feature>
<feature type="compositionally biased region" description="Basic and acidic residues" evidence="1">
    <location>
        <begin position="1"/>
        <end position="12"/>
    </location>
</feature>
<organism evidence="2 3">
    <name type="scientific">Liparis tanakae</name>
    <name type="common">Tanaka's snailfish</name>
    <dbReference type="NCBI Taxonomy" id="230148"/>
    <lineage>
        <taxon>Eukaryota</taxon>
        <taxon>Metazoa</taxon>
        <taxon>Chordata</taxon>
        <taxon>Craniata</taxon>
        <taxon>Vertebrata</taxon>
        <taxon>Euteleostomi</taxon>
        <taxon>Actinopterygii</taxon>
        <taxon>Neopterygii</taxon>
        <taxon>Teleostei</taxon>
        <taxon>Neoteleostei</taxon>
        <taxon>Acanthomorphata</taxon>
        <taxon>Eupercaria</taxon>
        <taxon>Perciformes</taxon>
        <taxon>Cottioidei</taxon>
        <taxon>Cottales</taxon>
        <taxon>Liparidae</taxon>
        <taxon>Liparis</taxon>
    </lineage>
</organism>
<evidence type="ECO:0000313" key="3">
    <source>
        <dbReference type="Proteomes" id="UP000314294"/>
    </source>
</evidence>
<evidence type="ECO:0000256" key="1">
    <source>
        <dbReference type="SAM" id="MobiDB-lite"/>
    </source>
</evidence>